<dbReference type="Gene3D" id="1.10.10.10">
    <property type="entry name" value="Winged helix-like DNA-binding domain superfamily/Winged helix DNA-binding domain"/>
    <property type="match status" value="1"/>
</dbReference>
<dbReference type="PANTHER" id="PTHR33204:SF29">
    <property type="entry name" value="TRANSCRIPTIONAL REGULATOR"/>
    <property type="match status" value="1"/>
</dbReference>
<accession>A0AA37M560</accession>
<feature type="domain" description="HTH hxlR-type" evidence="4">
    <location>
        <begin position="15"/>
        <end position="119"/>
    </location>
</feature>
<keyword evidence="1" id="KW-0805">Transcription regulation</keyword>
<dbReference type="InterPro" id="IPR002577">
    <property type="entry name" value="HTH_HxlR"/>
</dbReference>
<dbReference type="GO" id="GO:0003677">
    <property type="term" value="F:DNA binding"/>
    <property type="evidence" value="ECO:0007669"/>
    <property type="project" value="UniProtKB-KW"/>
</dbReference>
<dbReference type="Proteomes" id="UP001055286">
    <property type="component" value="Unassembled WGS sequence"/>
</dbReference>
<evidence type="ECO:0000256" key="2">
    <source>
        <dbReference type="ARBA" id="ARBA00023125"/>
    </source>
</evidence>
<organism evidence="5 6">
    <name type="scientific">Methylobacterium frigidaeris</name>
    <dbReference type="NCBI Taxonomy" id="2038277"/>
    <lineage>
        <taxon>Bacteria</taxon>
        <taxon>Pseudomonadati</taxon>
        <taxon>Pseudomonadota</taxon>
        <taxon>Alphaproteobacteria</taxon>
        <taxon>Hyphomicrobiales</taxon>
        <taxon>Methylobacteriaceae</taxon>
        <taxon>Methylobacterium</taxon>
    </lineage>
</organism>
<dbReference type="SUPFAM" id="SSF46785">
    <property type="entry name" value="Winged helix' DNA-binding domain"/>
    <property type="match status" value="1"/>
</dbReference>
<dbReference type="PROSITE" id="PS51118">
    <property type="entry name" value="HTH_HXLR"/>
    <property type="match status" value="1"/>
</dbReference>
<dbReference type="RefSeq" id="WP_099904905.1">
    <property type="nucleotide sequence ID" value="NZ_BPQJ01000013.1"/>
</dbReference>
<proteinExistence type="predicted"/>
<protein>
    <recommendedName>
        <fullName evidence="4">HTH hxlR-type domain-containing protein</fullName>
    </recommendedName>
</protein>
<name>A0AA37M560_9HYPH</name>
<keyword evidence="3" id="KW-0804">Transcription</keyword>
<comment type="caution">
    <text evidence="5">The sequence shown here is derived from an EMBL/GenBank/DDBJ whole genome shotgun (WGS) entry which is preliminary data.</text>
</comment>
<dbReference type="Pfam" id="PF01638">
    <property type="entry name" value="HxlR"/>
    <property type="match status" value="1"/>
</dbReference>
<evidence type="ECO:0000256" key="1">
    <source>
        <dbReference type="ARBA" id="ARBA00023015"/>
    </source>
</evidence>
<keyword evidence="2" id="KW-0238">DNA-binding</keyword>
<dbReference type="InterPro" id="IPR036390">
    <property type="entry name" value="WH_DNA-bd_sf"/>
</dbReference>
<evidence type="ECO:0000313" key="6">
    <source>
        <dbReference type="Proteomes" id="UP001055286"/>
    </source>
</evidence>
<evidence type="ECO:0000256" key="3">
    <source>
        <dbReference type="ARBA" id="ARBA00023163"/>
    </source>
</evidence>
<dbReference type="PANTHER" id="PTHR33204">
    <property type="entry name" value="TRANSCRIPTIONAL REGULATOR, MARR FAMILY"/>
    <property type="match status" value="1"/>
</dbReference>
<dbReference type="EMBL" id="BPQJ01000013">
    <property type="protein sequence ID" value="GJD62950.1"/>
    <property type="molecule type" value="Genomic_DNA"/>
</dbReference>
<reference evidence="5" key="1">
    <citation type="journal article" date="2016" name="Front. Microbiol.">
        <title>Genome Sequence of the Piezophilic, Mesophilic Sulfate-Reducing Bacterium Desulfovibrio indicus J2T.</title>
        <authorList>
            <person name="Cao J."/>
            <person name="Maignien L."/>
            <person name="Shao Z."/>
            <person name="Alain K."/>
            <person name="Jebbar M."/>
        </authorList>
    </citation>
    <scope>NUCLEOTIDE SEQUENCE</scope>
    <source>
        <strain evidence="5">JCM 32048</strain>
    </source>
</reference>
<keyword evidence="6" id="KW-1185">Reference proteome</keyword>
<dbReference type="InterPro" id="IPR036388">
    <property type="entry name" value="WH-like_DNA-bd_sf"/>
</dbReference>
<reference evidence="5" key="2">
    <citation type="submission" date="2021-08" db="EMBL/GenBank/DDBJ databases">
        <authorList>
            <person name="Tani A."/>
            <person name="Ola A."/>
            <person name="Ogura Y."/>
            <person name="Katsura K."/>
            <person name="Hayashi T."/>
        </authorList>
    </citation>
    <scope>NUCLEOTIDE SEQUENCE</scope>
    <source>
        <strain evidence="5">JCM 32048</strain>
    </source>
</reference>
<dbReference type="AlphaFoldDB" id="A0AA37M560"/>
<evidence type="ECO:0000259" key="4">
    <source>
        <dbReference type="PROSITE" id="PS51118"/>
    </source>
</evidence>
<sequence>MARTRHRSLDCSPGCAVEATLQLIDGKWKGVILYHLLAEAPEPEDALRFNALRRRMPNVTQRMLTNQLRELEADGFVHRTVYAEVPPRVEYRLTERGRSLEPVIRALKAWGDAHAKPVTASMSAPEADAA</sequence>
<gene>
    <name evidence="5" type="ORF">MPEAHAMD_3111</name>
</gene>
<evidence type="ECO:0000313" key="5">
    <source>
        <dbReference type="EMBL" id="GJD62950.1"/>
    </source>
</evidence>